<organism evidence="2 3">
    <name type="scientific">Lysobacter auxotrophicus</name>
    <dbReference type="NCBI Taxonomy" id="2992573"/>
    <lineage>
        <taxon>Bacteria</taxon>
        <taxon>Pseudomonadati</taxon>
        <taxon>Pseudomonadota</taxon>
        <taxon>Gammaproteobacteria</taxon>
        <taxon>Lysobacterales</taxon>
        <taxon>Lysobacteraceae</taxon>
        <taxon>Lysobacter</taxon>
    </lineage>
</organism>
<name>A0ABN6UPX0_9GAMM</name>
<evidence type="ECO:0000313" key="2">
    <source>
        <dbReference type="EMBL" id="BDU18458.1"/>
    </source>
</evidence>
<evidence type="ECO:0000256" key="1">
    <source>
        <dbReference type="SAM" id="SignalP"/>
    </source>
</evidence>
<dbReference type="Pfam" id="PF11720">
    <property type="entry name" value="Inhibitor_I78"/>
    <property type="match status" value="1"/>
</dbReference>
<feature type="chain" id="PRO_5046650332" evidence="1">
    <location>
        <begin position="20"/>
        <end position="101"/>
    </location>
</feature>
<dbReference type="RefSeq" id="WP_281780305.1">
    <property type="nucleotide sequence ID" value="NZ_AP027041.1"/>
</dbReference>
<evidence type="ECO:0000313" key="3">
    <source>
        <dbReference type="Proteomes" id="UP001317822"/>
    </source>
</evidence>
<proteinExistence type="predicted"/>
<dbReference type="PANTHER" id="PTHR39600:SF1">
    <property type="entry name" value="PEPTIDASE INHIBITOR I78 FAMILY PROTEIN"/>
    <property type="match status" value="1"/>
</dbReference>
<dbReference type="PROSITE" id="PS51257">
    <property type="entry name" value="PROKAR_LIPOPROTEIN"/>
    <property type="match status" value="1"/>
</dbReference>
<protein>
    <submittedName>
        <fullName evidence="2">I78 family peptidase inhibitor</fullName>
    </submittedName>
</protein>
<reference evidence="2 3" key="1">
    <citation type="journal article" date="2023" name="Int. J. Syst. Evol. Microbiol.">
        <title>Physiological and genomic analyses of cobalamin (vitamin B12)-auxotrophy of Lysobacter auxotrophicus sp. nov., a methionine-auxotrophic chitinolytic bacterium isolated from chitin-treated soil.</title>
        <authorList>
            <person name="Saito A."/>
            <person name="Dohra H."/>
            <person name="Hamada M."/>
            <person name="Moriuchi R."/>
            <person name="Kotsuchibashi Y."/>
            <person name="Mori K."/>
        </authorList>
    </citation>
    <scope>NUCLEOTIDE SEQUENCE [LARGE SCALE GENOMIC DNA]</scope>
    <source>
        <strain evidence="2 3">5-21a</strain>
    </source>
</reference>
<dbReference type="InterPro" id="IPR021719">
    <property type="entry name" value="Prot_inh_I78"/>
</dbReference>
<gene>
    <name evidence="2" type="ORF">LA521A_36590</name>
</gene>
<accession>A0ABN6UPX0</accession>
<keyword evidence="1" id="KW-0732">Signal</keyword>
<feature type="signal peptide" evidence="1">
    <location>
        <begin position="1"/>
        <end position="19"/>
    </location>
</feature>
<keyword evidence="3" id="KW-1185">Reference proteome</keyword>
<dbReference type="EMBL" id="AP027041">
    <property type="protein sequence ID" value="BDU18458.1"/>
    <property type="molecule type" value="Genomic_DNA"/>
</dbReference>
<sequence>MNRSILCLTVLAAASLAGCASSPKPVAGGPSVPTGKCNAEGARWAIGSAVNDDVVNRILQGTGSRDARVLRPGQMATMDFREDRVNVDVNDRGAITGIRCG</sequence>
<dbReference type="PANTHER" id="PTHR39600">
    <property type="entry name" value="PEPTIDASE INHIBITOR I78 FAMILY PROTEIN"/>
    <property type="match status" value="1"/>
</dbReference>
<dbReference type="Proteomes" id="UP001317822">
    <property type="component" value="Chromosome"/>
</dbReference>
<dbReference type="Gene3D" id="3.30.10.10">
    <property type="entry name" value="Trypsin Inhibitor V, subunit A"/>
    <property type="match status" value="1"/>
</dbReference>